<evidence type="ECO:0000313" key="2">
    <source>
        <dbReference type="EMBL" id="CAD5123460.1"/>
    </source>
</evidence>
<dbReference type="InterPro" id="IPR011333">
    <property type="entry name" value="SKP1/BTB/POZ_sf"/>
</dbReference>
<gene>
    <name evidence="2" type="ORF">DGYR_LOCUS11139</name>
</gene>
<evidence type="ECO:0000259" key="1">
    <source>
        <dbReference type="SMART" id="SM00225"/>
    </source>
</evidence>
<accession>A0A7I8W6E4</accession>
<dbReference type="GO" id="GO:0043161">
    <property type="term" value="P:proteasome-mediated ubiquitin-dependent protein catabolic process"/>
    <property type="evidence" value="ECO:0007669"/>
    <property type="project" value="TreeGrafter"/>
</dbReference>
<dbReference type="OrthoDB" id="1244179at2759"/>
<dbReference type="PANTHER" id="PTHR14958:SF29">
    <property type="entry name" value="INSOMNIAC, ISOFORM B"/>
    <property type="match status" value="1"/>
</dbReference>
<dbReference type="Gene3D" id="6.10.140.750">
    <property type="match status" value="1"/>
</dbReference>
<keyword evidence="3" id="KW-1185">Reference proteome</keyword>
<dbReference type="GO" id="GO:0031463">
    <property type="term" value="C:Cul3-RING ubiquitin ligase complex"/>
    <property type="evidence" value="ECO:0007669"/>
    <property type="project" value="TreeGrafter"/>
</dbReference>
<feature type="domain" description="BTB" evidence="1">
    <location>
        <begin position="18"/>
        <end position="120"/>
    </location>
</feature>
<dbReference type="GO" id="GO:0097602">
    <property type="term" value="F:cullin family protein binding"/>
    <property type="evidence" value="ECO:0007669"/>
    <property type="project" value="TreeGrafter"/>
</dbReference>
<dbReference type="GO" id="GO:0005737">
    <property type="term" value="C:cytoplasm"/>
    <property type="evidence" value="ECO:0007669"/>
    <property type="project" value="TreeGrafter"/>
</dbReference>
<dbReference type="AlphaFoldDB" id="A0A7I8W6E4"/>
<dbReference type="SMART" id="SM00225">
    <property type="entry name" value="BTB"/>
    <property type="match status" value="1"/>
</dbReference>
<dbReference type="InterPro" id="IPR003131">
    <property type="entry name" value="T1-type_BTB"/>
</dbReference>
<name>A0A7I8W6E4_9ANNE</name>
<proteinExistence type="predicted"/>
<dbReference type="GO" id="GO:0051260">
    <property type="term" value="P:protein homooligomerization"/>
    <property type="evidence" value="ECO:0007669"/>
    <property type="project" value="InterPro"/>
</dbReference>
<dbReference type="Gene3D" id="3.30.710.10">
    <property type="entry name" value="Potassium Channel Kv1.1, Chain A"/>
    <property type="match status" value="1"/>
</dbReference>
<dbReference type="EMBL" id="CAJFCJ010000019">
    <property type="protein sequence ID" value="CAD5123460.1"/>
    <property type="molecule type" value="Genomic_DNA"/>
</dbReference>
<dbReference type="FunFam" id="3.30.70.2000:FF:000001">
    <property type="entry name" value="Potassium channel tetramerization domain-containing 17"/>
    <property type="match status" value="1"/>
</dbReference>
<dbReference type="FunFam" id="3.30.710.10:FF:000005">
    <property type="entry name" value="Potassium channel tetramerization domain-containing 17"/>
    <property type="match status" value="1"/>
</dbReference>
<comment type="caution">
    <text evidence="2">The sequence shown here is derived from an EMBL/GenBank/DDBJ whole genome shotgun (WGS) entry which is preliminary data.</text>
</comment>
<reference evidence="2 3" key="1">
    <citation type="submission" date="2020-08" db="EMBL/GenBank/DDBJ databases">
        <authorList>
            <person name="Hejnol A."/>
        </authorList>
    </citation>
    <scope>NUCLEOTIDE SEQUENCE [LARGE SCALE GENOMIC DNA]</scope>
</reference>
<dbReference type="Proteomes" id="UP000549394">
    <property type="component" value="Unassembled WGS sequence"/>
</dbReference>
<dbReference type="SUPFAM" id="SSF54695">
    <property type="entry name" value="POZ domain"/>
    <property type="match status" value="1"/>
</dbReference>
<dbReference type="InterPro" id="IPR000210">
    <property type="entry name" value="BTB/POZ_dom"/>
</dbReference>
<evidence type="ECO:0000313" key="3">
    <source>
        <dbReference type="Proteomes" id="UP000549394"/>
    </source>
</evidence>
<sequence>MATSQPTMKNGNEDRKSKWVKLNVGGTLFTTTRTTLFKDPKSFLYRLCQENSDLDSDKDENGAYLIDRDPMYFAPVLNYLRHGNLVINKDLAEEGVLEEAEFYNIAELIKICKERIRERDATVNKTHVKHVYRVLQFSEEELTQMVSSLSDGWKYEQIINIGSNYNYGGDDHAEFLCVVSKEYPNLENGVENETSDKAKVLQQKGSRM</sequence>
<dbReference type="Pfam" id="PF02214">
    <property type="entry name" value="BTB_2"/>
    <property type="match status" value="1"/>
</dbReference>
<dbReference type="PANTHER" id="PTHR14958">
    <property type="entry name" value="POTASSIUM CHANNEL TETRAMERISATION DOMAIN CONTAINING PROTEIN"/>
    <property type="match status" value="1"/>
</dbReference>
<protein>
    <submittedName>
        <fullName evidence="2">DgyrCDS11806</fullName>
    </submittedName>
</protein>
<organism evidence="2 3">
    <name type="scientific">Dimorphilus gyrociliatus</name>
    <dbReference type="NCBI Taxonomy" id="2664684"/>
    <lineage>
        <taxon>Eukaryota</taxon>
        <taxon>Metazoa</taxon>
        <taxon>Spiralia</taxon>
        <taxon>Lophotrochozoa</taxon>
        <taxon>Annelida</taxon>
        <taxon>Polychaeta</taxon>
        <taxon>Polychaeta incertae sedis</taxon>
        <taxon>Dinophilidae</taxon>
        <taxon>Dimorphilus</taxon>
    </lineage>
</organism>
<dbReference type="Gene3D" id="3.30.70.2000">
    <property type="match status" value="1"/>
</dbReference>